<keyword evidence="2" id="KW-0472">Membrane</keyword>
<gene>
    <name evidence="4" type="primary">LOC101854230</name>
</gene>
<evidence type="ECO:0000256" key="2">
    <source>
        <dbReference type="SAM" id="Phobius"/>
    </source>
</evidence>
<evidence type="ECO:0000313" key="4">
    <source>
        <dbReference type="RefSeq" id="XP_005113256.1"/>
    </source>
</evidence>
<dbReference type="GeneID" id="101854230"/>
<sequence length="109" mass="11276">MTREKFEFTDPNAGGSETNLTMASGGRKNGGCYVSGVVGVALTLVAILIAVGVGLIVHLAEGERELVCQCGSGDGHTGAASADAIKQQCEQWAGQGDQDICKYITCRVL</sequence>
<evidence type="ECO:0000313" key="3">
    <source>
        <dbReference type="Proteomes" id="UP000694888"/>
    </source>
</evidence>
<name>A0ABM0KB00_APLCA</name>
<feature type="region of interest" description="Disordered" evidence="1">
    <location>
        <begin position="1"/>
        <end position="20"/>
    </location>
</feature>
<proteinExistence type="predicted"/>
<keyword evidence="2" id="KW-0812">Transmembrane</keyword>
<protein>
    <submittedName>
        <fullName evidence="4">Uncharacterized protein LOC101854230</fullName>
    </submittedName>
</protein>
<organism evidence="3 4">
    <name type="scientific">Aplysia californica</name>
    <name type="common">California sea hare</name>
    <dbReference type="NCBI Taxonomy" id="6500"/>
    <lineage>
        <taxon>Eukaryota</taxon>
        <taxon>Metazoa</taxon>
        <taxon>Spiralia</taxon>
        <taxon>Lophotrochozoa</taxon>
        <taxon>Mollusca</taxon>
        <taxon>Gastropoda</taxon>
        <taxon>Heterobranchia</taxon>
        <taxon>Euthyneura</taxon>
        <taxon>Tectipleura</taxon>
        <taxon>Aplysiida</taxon>
        <taxon>Aplysioidea</taxon>
        <taxon>Aplysiidae</taxon>
        <taxon>Aplysia</taxon>
    </lineage>
</organism>
<keyword evidence="3" id="KW-1185">Reference proteome</keyword>
<dbReference type="RefSeq" id="XP_005113256.1">
    <property type="nucleotide sequence ID" value="XM_005113199.3"/>
</dbReference>
<evidence type="ECO:0000256" key="1">
    <source>
        <dbReference type="SAM" id="MobiDB-lite"/>
    </source>
</evidence>
<dbReference type="Proteomes" id="UP000694888">
    <property type="component" value="Unplaced"/>
</dbReference>
<reference evidence="4" key="1">
    <citation type="submission" date="2025-08" db="UniProtKB">
        <authorList>
            <consortium name="RefSeq"/>
        </authorList>
    </citation>
    <scope>IDENTIFICATION</scope>
</reference>
<keyword evidence="2" id="KW-1133">Transmembrane helix</keyword>
<accession>A0ABM0KB00</accession>
<feature type="transmembrane region" description="Helical" evidence="2">
    <location>
        <begin position="32"/>
        <end position="60"/>
    </location>
</feature>